<dbReference type="EMBL" id="ML992671">
    <property type="protein sequence ID" value="KAF2213067.1"/>
    <property type="molecule type" value="Genomic_DNA"/>
</dbReference>
<dbReference type="Proteomes" id="UP000799539">
    <property type="component" value="Unassembled WGS sequence"/>
</dbReference>
<name>A0A6A6FHU6_9PEZI</name>
<evidence type="ECO:0000259" key="4">
    <source>
        <dbReference type="PROSITE" id="PS51891"/>
    </source>
</evidence>
<evidence type="ECO:0000313" key="5">
    <source>
        <dbReference type="EMBL" id="KAF2213067.1"/>
    </source>
</evidence>
<dbReference type="AlphaFoldDB" id="A0A6A6FHU6"/>
<organism evidence="5 6">
    <name type="scientific">Cercospora zeae-maydis SCOH1-5</name>
    <dbReference type="NCBI Taxonomy" id="717836"/>
    <lineage>
        <taxon>Eukaryota</taxon>
        <taxon>Fungi</taxon>
        <taxon>Dikarya</taxon>
        <taxon>Ascomycota</taxon>
        <taxon>Pezizomycotina</taxon>
        <taxon>Dothideomycetes</taxon>
        <taxon>Dothideomycetidae</taxon>
        <taxon>Mycosphaerellales</taxon>
        <taxon>Mycosphaerellaceae</taxon>
        <taxon>Cercospora</taxon>
    </lineage>
</organism>
<dbReference type="OrthoDB" id="2993351at2759"/>
<dbReference type="InterPro" id="IPR011057">
    <property type="entry name" value="Mss4-like_sf"/>
</dbReference>
<evidence type="ECO:0000256" key="3">
    <source>
        <dbReference type="ARBA" id="ARBA00022833"/>
    </source>
</evidence>
<evidence type="ECO:0000313" key="6">
    <source>
        <dbReference type="Proteomes" id="UP000799539"/>
    </source>
</evidence>
<dbReference type="PROSITE" id="PS51891">
    <property type="entry name" value="CENP_V_GFA"/>
    <property type="match status" value="1"/>
</dbReference>
<keyword evidence="2" id="KW-0479">Metal-binding</keyword>
<reference evidence="5" key="1">
    <citation type="journal article" date="2020" name="Stud. Mycol.">
        <title>101 Dothideomycetes genomes: a test case for predicting lifestyles and emergence of pathogens.</title>
        <authorList>
            <person name="Haridas S."/>
            <person name="Albert R."/>
            <person name="Binder M."/>
            <person name="Bloem J."/>
            <person name="Labutti K."/>
            <person name="Salamov A."/>
            <person name="Andreopoulos B."/>
            <person name="Baker S."/>
            <person name="Barry K."/>
            <person name="Bills G."/>
            <person name="Bluhm B."/>
            <person name="Cannon C."/>
            <person name="Castanera R."/>
            <person name="Culley D."/>
            <person name="Daum C."/>
            <person name="Ezra D."/>
            <person name="Gonzalez J."/>
            <person name="Henrissat B."/>
            <person name="Kuo A."/>
            <person name="Liang C."/>
            <person name="Lipzen A."/>
            <person name="Lutzoni F."/>
            <person name="Magnuson J."/>
            <person name="Mondo S."/>
            <person name="Nolan M."/>
            <person name="Ohm R."/>
            <person name="Pangilinan J."/>
            <person name="Park H.-J."/>
            <person name="Ramirez L."/>
            <person name="Alfaro M."/>
            <person name="Sun H."/>
            <person name="Tritt A."/>
            <person name="Yoshinaga Y."/>
            <person name="Zwiers L.-H."/>
            <person name="Turgeon B."/>
            <person name="Goodwin S."/>
            <person name="Spatafora J."/>
            <person name="Crous P."/>
            <person name="Grigoriev I."/>
        </authorList>
    </citation>
    <scope>NUCLEOTIDE SEQUENCE</scope>
    <source>
        <strain evidence="5">SCOH1-5</strain>
    </source>
</reference>
<feature type="domain" description="CENP-V/GFA" evidence="4">
    <location>
        <begin position="24"/>
        <end position="158"/>
    </location>
</feature>
<keyword evidence="6" id="KW-1185">Reference proteome</keyword>
<protein>
    <recommendedName>
        <fullName evidence="4">CENP-V/GFA domain-containing protein</fullName>
    </recommendedName>
</protein>
<dbReference type="InterPro" id="IPR006913">
    <property type="entry name" value="CENP-V/GFA"/>
</dbReference>
<sequence length="169" mass="18988">MPEQQQDLPREPPWPQETGVWATYALHCHCGAICCNMKLSPPLFEEEAQGKGVYPATSCNCSYCERVGYLTVHPLVENVTFTQGLEHRAEYLTGNQTAPLWFCRNCGSAIGADVRGIMEKTGAPPRYGLNVRMLKDVDVKKLTIKEITFMKNMPPKYDIGPPEHERSQS</sequence>
<accession>A0A6A6FHU6</accession>
<dbReference type="PANTHER" id="PTHR28620">
    <property type="entry name" value="CENTROMERE PROTEIN V"/>
    <property type="match status" value="1"/>
</dbReference>
<evidence type="ECO:0000256" key="1">
    <source>
        <dbReference type="ARBA" id="ARBA00005495"/>
    </source>
</evidence>
<evidence type="ECO:0000256" key="2">
    <source>
        <dbReference type="ARBA" id="ARBA00022723"/>
    </source>
</evidence>
<dbReference type="InterPro" id="IPR052355">
    <property type="entry name" value="CENP-V-like"/>
</dbReference>
<dbReference type="GO" id="GO:0046872">
    <property type="term" value="F:metal ion binding"/>
    <property type="evidence" value="ECO:0007669"/>
    <property type="project" value="UniProtKB-KW"/>
</dbReference>
<gene>
    <name evidence="5" type="ORF">CERZMDRAFT_83978</name>
</gene>
<comment type="similarity">
    <text evidence="1">Belongs to the Gfa family.</text>
</comment>
<keyword evidence="3" id="KW-0862">Zinc</keyword>
<dbReference type="SUPFAM" id="SSF51316">
    <property type="entry name" value="Mss4-like"/>
    <property type="match status" value="1"/>
</dbReference>
<dbReference type="Gene3D" id="2.170.150.70">
    <property type="match status" value="1"/>
</dbReference>
<dbReference type="GO" id="GO:0016846">
    <property type="term" value="F:carbon-sulfur lyase activity"/>
    <property type="evidence" value="ECO:0007669"/>
    <property type="project" value="InterPro"/>
</dbReference>
<proteinExistence type="inferred from homology"/>
<dbReference type="PANTHER" id="PTHR28620:SF1">
    <property type="entry name" value="CENP-V_GFA DOMAIN-CONTAINING PROTEIN"/>
    <property type="match status" value="1"/>
</dbReference>